<keyword evidence="1" id="KW-0812">Transmembrane</keyword>
<protein>
    <submittedName>
        <fullName evidence="2">MFS transporter</fullName>
    </submittedName>
</protein>
<proteinExistence type="predicted"/>
<reference evidence="3" key="1">
    <citation type="journal article" date="2019" name="Int. J. Syst. Evol. Microbiol.">
        <title>The Global Catalogue of Microorganisms (GCM) 10K type strain sequencing project: providing services to taxonomists for standard genome sequencing and annotation.</title>
        <authorList>
            <consortium name="The Broad Institute Genomics Platform"/>
            <consortium name="The Broad Institute Genome Sequencing Center for Infectious Disease"/>
            <person name="Wu L."/>
            <person name="Ma J."/>
        </authorList>
    </citation>
    <scope>NUCLEOTIDE SEQUENCE [LARGE SCALE GENOMIC DNA]</scope>
    <source>
        <strain evidence="3">JCM 18283</strain>
    </source>
</reference>
<feature type="transmembrane region" description="Helical" evidence="1">
    <location>
        <begin position="288"/>
        <end position="307"/>
    </location>
</feature>
<keyword evidence="1" id="KW-0472">Membrane</keyword>
<dbReference type="RefSeq" id="WP_345329265.1">
    <property type="nucleotide sequence ID" value="NZ_BAABJI010000001.1"/>
</dbReference>
<name>A0ABP9FIW7_9SPHI</name>
<dbReference type="Gene3D" id="1.20.1250.20">
    <property type="entry name" value="MFS general substrate transporter like domains"/>
    <property type="match status" value="1"/>
</dbReference>
<feature type="transmembrane region" description="Helical" evidence="1">
    <location>
        <begin position="258"/>
        <end position="276"/>
    </location>
</feature>
<feature type="transmembrane region" description="Helical" evidence="1">
    <location>
        <begin position="21"/>
        <end position="44"/>
    </location>
</feature>
<accession>A0ABP9FIW7</accession>
<feature type="transmembrane region" description="Helical" evidence="1">
    <location>
        <begin position="313"/>
        <end position="337"/>
    </location>
</feature>
<dbReference type="SUPFAM" id="SSF103473">
    <property type="entry name" value="MFS general substrate transporter"/>
    <property type="match status" value="1"/>
</dbReference>
<feature type="transmembrane region" description="Helical" evidence="1">
    <location>
        <begin position="142"/>
        <end position="167"/>
    </location>
</feature>
<feature type="transmembrane region" description="Helical" evidence="1">
    <location>
        <begin position="182"/>
        <end position="206"/>
    </location>
</feature>
<feature type="transmembrane region" description="Helical" evidence="1">
    <location>
        <begin position="50"/>
        <end position="71"/>
    </location>
</feature>
<sequence length="431" mass="47733">MGKLRAEIQHFYSQPKQMRMLLLTNMAYAFALPVIELFIGAYIIRKSNDVSLVMVYQLAQGTGIPITFAINGFLLRRFPISRLYALGMIVSGVDMAVMMLFNDINMLGVAVIGFIMGLSYGFFWANRVFLALTTTTDYNRNYYYGLETFFFTIASIVMPLVAGYFIAATQKLGWLGGSLNSAYHILTALVILLTLIASYITGKGNFVNPPNARFLYFQFHRLWDKMLALAALKGVAQGFIIAAPVMLIMRLVGAEGSVGSIQSSGSLLSAIMLYLLGRMAKPEHRLKIFTVGLGLFVIGSAINMFRFDALGAIIFVVCLVFARPLLDLAYFPIQLGVIECVAAKEKRNQFAYIFSHEAGLYVGRLFGCLLFIFTARYAGEDTALRYALLAVAIVQFFSVFVARSILKDGEWCEASRVSPIASNALKEPAEL</sequence>
<organism evidence="2 3">
    <name type="scientific">Mucilaginibacter defluvii</name>
    <dbReference type="NCBI Taxonomy" id="1196019"/>
    <lineage>
        <taxon>Bacteria</taxon>
        <taxon>Pseudomonadati</taxon>
        <taxon>Bacteroidota</taxon>
        <taxon>Sphingobacteriia</taxon>
        <taxon>Sphingobacteriales</taxon>
        <taxon>Sphingobacteriaceae</taxon>
        <taxon>Mucilaginibacter</taxon>
    </lineage>
</organism>
<dbReference type="CDD" id="cd06174">
    <property type="entry name" value="MFS"/>
    <property type="match status" value="1"/>
</dbReference>
<dbReference type="InterPro" id="IPR036259">
    <property type="entry name" value="MFS_trans_sf"/>
</dbReference>
<evidence type="ECO:0000313" key="3">
    <source>
        <dbReference type="Proteomes" id="UP001501436"/>
    </source>
</evidence>
<feature type="transmembrane region" description="Helical" evidence="1">
    <location>
        <begin position="107"/>
        <end position="130"/>
    </location>
</feature>
<keyword evidence="3" id="KW-1185">Reference proteome</keyword>
<gene>
    <name evidence="2" type="ORF">GCM10023313_04110</name>
</gene>
<feature type="transmembrane region" description="Helical" evidence="1">
    <location>
        <begin position="227"/>
        <end position="252"/>
    </location>
</feature>
<feature type="transmembrane region" description="Helical" evidence="1">
    <location>
        <begin position="358"/>
        <end position="378"/>
    </location>
</feature>
<comment type="caution">
    <text evidence="2">The sequence shown here is derived from an EMBL/GenBank/DDBJ whole genome shotgun (WGS) entry which is preliminary data.</text>
</comment>
<feature type="transmembrane region" description="Helical" evidence="1">
    <location>
        <begin position="384"/>
        <end position="406"/>
    </location>
</feature>
<dbReference type="Proteomes" id="UP001501436">
    <property type="component" value="Unassembled WGS sequence"/>
</dbReference>
<evidence type="ECO:0000256" key="1">
    <source>
        <dbReference type="SAM" id="Phobius"/>
    </source>
</evidence>
<evidence type="ECO:0000313" key="2">
    <source>
        <dbReference type="EMBL" id="GAA4904702.1"/>
    </source>
</evidence>
<feature type="transmembrane region" description="Helical" evidence="1">
    <location>
        <begin position="83"/>
        <end position="101"/>
    </location>
</feature>
<dbReference type="EMBL" id="BAABJI010000001">
    <property type="protein sequence ID" value="GAA4904702.1"/>
    <property type="molecule type" value="Genomic_DNA"/>
</dbReference>
<keyword evidence="1" id="KW-1133">Transmembrane helix</keyword>